<dbReference type="OrthoDB" id="10425195at2759"/>
<accession>A0A0A2KQ46</accession>
<evidence type="ECO:0000313" key="2">
    <source>
        <dbReference type="EMBL" id="KGO54287.1"/>
    </source>
</evidence>
<comment type="caution">
    <text evidence="2">The sequence shown here is derived from an EMBL/GenBank/DDBJ whole genome shotgun (WGS) entry which is preliminary data.</text>
</comment>
<name>A0A0A2KQ46_PENEN</name>
<protein>
    <submittedName>
        <fullName evidence="2">Uncharacterized protein</fullName>
    </submittedName>
</protein>
<proteinExistence type="predicted"/>
<evidence type="ECO:0000313" key="3">
    <source>
        <dbReference type="Proteomes" id="UP000030143"/>
    </source>
</evidence>
<dbReference type="RefSeq" id="XP_016596760.1">
    <property type="nucleotide sequence ID" value="XM_016741266.1"/>
</dbReference>
<dbReference type="GeneID" id="27676685"/>
<organism evidence="2 3">
    <name type="scientific">Penicillium expansum</name>
    <name type="common">Blue mold rot fungus</name>
    <dbReference type="NCBI Taxonomy" id="27334"/>
    <lineage>
        <taxon>Eukaryota</taxon>
        <taxon>Fungi</taxon>
        <taxon>Dikarya</taxon>
        <taxon>Ascomycota</taxon>
        <taxon>Pezizomycotina</taxon>
        <taxon>Eurotiomycetes</taxon>
        <taxon>Eurotiomycetidae</taxon>
        <taxon>Eurotiales</taxon>
        <taxon>Aspergillaceae</taxon>
        <taxon>Penicillium</taxon>
    </lineage>
</organism>
<feature type="region of interest" description="Disordered" evidence="1">
    <location>
        <begin position="1"/>
        <end position="31"/>
    </location>
</feature>
<evidence type="ECO:0000256" key="1">
    <source>
        <dbReference type="SAM" id="MobiDB-lite"/>
    </source>
</evidence>
<dbReference type="AlphaFoldDB" id="A0A0A2KQ46"/>
<sequence length="49" mass="5684">MAKKKKQTNTTRVCTVQGPRIRTMPGHQKPSFRTKTLMNRIQLPDQSFP</sequence>
<dbReference type="EMBL" id="JQFZ01000230">
    <property type="protein sequence ID" value="KGO54287.1"/>
    <property type="molecule type" value="Genomic_DNA"/>
</dbReference>
<reference evidence="2 3" key="1">
    <citation type="journal article" date="2015" name="Mol. Plant Microbe Interact.">
        <title>Genome, transcriptome, and functional analyses of Penicillium expansum provide new insights into secondary metabolism and pathogenicity.</title>
        <authorList>
            <person name="Ballester A.R."/>
            <person name="Marcet-Houben M."/>
            <person name="Levin E."/>
            <person name="Sela N."/>
            <person name="Selma-Lazaro C."/>
            <person name="Carmona L."/>
            <person name="Wisniewski M."/>
            <person name="Droby S."/>
            <person name="Gonzalez-Candelas L."/>
            <person name="Gabaldon T."/>
        </authorList>
    </citation>
    <scope>NUCLEOTIDE SEQUENCE [LARGE SCALE GENOMIC DNA]</scope>
    <source>
        <strain evidence="2 3">MD-8</strain>
    </source>
</reference>
<gene>
    <name evidence="2" type="ORF">PEX2_039910</name>
</gene>
<dbReference type="HOGENOM" id="CLU_3143567_0_0_1"/>
<dbReference type="Proteomes" id="UP000030143">
    <property type="component" value="Unassembled WGS sequence"/>
</dbReference>
<keyword evidence="3" id="KW-1185">Reference proteome</keyword>
<dbReference type="VEuPathDB" id="FungiDB:PEXP_110380"/>